<proteinExistence type="predicted"/>
<evidence type="ECO:0000313" key="1">
    <source>
        <dbReference type="EMBL" id="TFK65356.1"/>
    </source>
</evidence>
<keyword evidence="2" id="KW-1185">Reference proteome</keyword>
<protein>
    <submittedName>
        <fullName evidence="1">Uncharacterized protein</fullName>
    </submittedName>
</protein>
<organism evidence="1 2">
    <name type="scientific">Pluteus cervinus</name>
    <dbReference type="NCBI Taxonomy" id="181527"/>
    <lineage>
        <taxon>Eukaryota</taxon>
        <taxon>Fungi</taxon>
        <taxon>Dikarya</taxon>
        <taxon>Basidiomycota</taxon>
        <taxon>Agaricomycotina</taxon>
        <taxon>Agaricomycetes</taxon>
        <taxon>Agaricomycetidae</taxon>
        <taxon>Agaricales</taxon>
        <taxon>Pluteineae</taxon>
        <taxon>Pluteaceae</taxon>
        <taxon>Pluteus</taxon>
    </lineage>
</organism>
<sequence length="173" mass="19604">MDTPSQVGGATLYNLNSPNLLIWHRILISYASPPGYRSWRVFFPKSKKAYPLPSVELWPGLFQEVQSVRPTYNRPFVNVDVLTGVTYLCMEFKQFVMRAYVGDLNISINLPAHQDLPKMVDKWAATFCAESNILVTLSPIACQKLTRRLEIWGRLLKRTAPTIAERLAGTSDS</sequence>
<gene>
    <name evidence="1" type="ORF">BDN72DRAFT_860677</name>
</gene>
<reference evidence="1 2" key="1">
    <citation type="journal article" date="2019" name="Nat. Ecol. Evol.">
        <title>Megaphylogeny resolves global patterns of mushroom evolution.</title>
        <authorList>
            <person name="Varga T."/>
            <person name="Krizsan K."/>
            <person name="Foldi C."/>
            <person name="Dima B."/>
            <person name="Sanchez-Garcia M."/>
            <person name="Sanchez-Ramirez S."/>
            <person name="Szollosi G.J."/>
            <person name="Szarkandi J.G."/>
            <person name="Papp V."/>
            <person name="Albert L."/>
            <person name="Andreopoulos W."/>
            <person name="Angelini C."/>
            <person name="Antonin V."/>
            <person name="Barry K.W."/>
            <person name="Bougher N.L."/>
            <person name="Buchanan P."/>
            <person name="Buyck B."/>
            <person name="Bense V."/>
            <person name="Catcheside P."/>
            <person name="Chovatia M."/>
            <person name="Cooper J."/>
            <person name="Damon W."/>
            <person name="Desjardin D."/>
            <person name="Finy P."/>
            <person name="Geml J."/>
            <person name="Haridas S."/>
            <person name="Hughes K."/>
            <person name="Justo A."/>
            <person name="Karasinski D."/>
            <person name="Kautmanova I."/>
            <person name="Kiss B."/>
            <person name="Kocsube S."/>
            <person name="Kotiranta H."/>
            <person name="LaButti K.M."/>
            <person name="Lechner B.E."/>
            <person name="Liimatainen K."/>
            <person name="Lipzen A."/>
            <person name="Lukacs Z."/>
            <person name="Mihaltcheva S."/>
            <person name="Morgado L.N."/>
            <person name="Niskanen T."/>
            <person name="Noordeloos M.E."/>
            <person name="Ohm R.A."/>
            <person name="Ortiz-Santana B."/>
            <person name="Ovrebo C."/>
            <person name="Racz N."/>
            <person name="Riley R."/>
            <person name="Savchenko A."/>
            <person name="Shiryaev A."/>
            <person name="Soop K."/>
            <person name="Spirin V."/>
            <person name="Szebenyi C."/>
            <person name="Tomsovsky M."/>
            <person name="Tulloss R.E."/>
            <person name="Uehling J."/>
            <person name="Grigoriev I.V."/>
            <person name="Vagvolgyi C."/>
            <person name="Papp T."/>
            <person name="Martin F.M."/>
            <person name="Miettinen O."/>
            <person name="Hibbett D.S."/>
            <person name="Nagy L.G."/>
        </authorList>
    </citation>
    <scope>NUCLEOTIDE SEQUENCE [LARGE SCALE GENOMIC DNA]</scope>
    <source>
        <strain evidence="1 2">NL-1719</strain>
    </source>
</reference>
<accession>A0ACD3AIH2</accession>
<evidence type="ECO:0000313" key="2">
    <source>
        <dbReference type="Proteomes" id="UP000308600"/>
    </source>
</evidence>
<dbReference type="Proteomes" id="UP000308600">
    <property type="component" value="Unassembled WGS sequence"/>
</dbReference>
<name>A0ACD3AIH2_9AGAR</name>
<dbReference type="EMBL" id="ML208439">
    <property type="protein sequence ID" value="TFK65356.1"/>
    <property type="molecule type" value="Genomic_DNA"/>
</dbReference>